<dbReference type="PANTHER" id="PTHR33153">
    <property type="entry name" value="MYND-TYPE DOMAIN-CONTAINING PROTEIN"/>
    <property type="match status" value="1"/>
</dbReference>
<protein>
    <recommendedName>
        <fullName evidence="1">DUF7869 domain-containing protein</fullName>
    </recommendedName>
</protein>
<reference evidence="2 3" key="1">
    <citation type="submission" date="2024-02" db="EMBL/GenBank/DDBJ databases">
        <authorList>
            <person name="Chen Y."/>
            <person name="Shah S."/>
            <person name="Dougan E. K."/>
            <person name="Thang M."/>
            <person name="Chan C."/>
        </authorList>
    </citation>
    <scope>NUCLEOTIDE SEQUENCE [LARGE SCALE GENOMIC DNA]</scope>
</reference>
<keyword evidence="3" id="KW-1185">Reference proteome</keyword>
<organism evidence="2 3">
    <name type="scientific">Durusdinium trenchii</name>
    <dbReference type="NCBI Taxonomy" id="1381693"/>
    <lineage>
        <taxon>Eukaryota</taxon>
        <taxon>Sar</taxon>
        <taxon>Alveolata</taxon>
        <taxon>Dinophyceae</taxon>
        <taxon>Suessiales</taxon>
        <taxon>Symbiodiniaceae</taxon>
        <taxon>Durusdinium</taxon>
    </lineage>
</organism>
<name>A0ABP0LPA9_9DINO</name>
<dbReference type="Proteomes" id="UP001642484">
    <property type="component" value="Unassembled WGS sequence"/>
</dbReference>
<dbReference type="PANTHER" id="PTHR33153:SF3">
    <property type="entry name" value="TRAFFICKING PROTEIN PARTICLE COMPLEX SUBUNIT 11 DOMAIN-CONTAINING PROTEIN"/>
    <property type="match status" value="1"/>
</dbReference>
<dbReference type="InterPro" id="IPR057191">
    <property type="entry name" value="DUF7869"/>
</dbReference>
<evidence type="ECO:0000259" key="1">
    <source>
        <dbReference type="Pfam" id="PF25273"/>
    </source>
</evidence>
<feature type="domain" description="DUF7869" evidence="1">
    <location>
        <begin position="154"/>
        <end position="289"/>
    </location>
</feature>
<sequence>MPRKKKRQVVINPNRPEREVRKLPPGYMKEYYEQYRLVTSSDECASFPSFWRVWLSEFPELQFRERSNHAQCMTCIRHRSMIKSLSSHMRARREQIRLFTEHLAAQYADRALYWQMRGLSRHKGAVVTLICDGMDQAKWEVPRSPILVGKDFGNMQKPRLHVSLCIAHGWFYLFLVSSPDIRKDGNASVELLACAFTILQKKGLNLAMTDVYLQHDNTCREFKNNNGLRFVCSQVSCKNIRSVTCSYLRTGHTHEDIDQTFGNLSRYLNRVRCLQTPDDAVQTIKAFCAKTKFPFESEQYVFAMEATRDWTLSF</sequence>
<evidence type="ECO:0000313" key="3">
    <source>
        <dbReference type="Proteomes" id="UP001642484"/>
    </source>
</evidence>
<dbReference type="EMBL" id="CAXAMN010013492">
    <property type="protein sequence ID" value="CAK9041039.1"/>
    <property type="molecule type" value="Genomic_DNA"/>
</dbReference>
<evidence type="ECO:0000313" key="2">
    <source>
        <dbReference type="EMBL" id="CAK9041039.1"/>
    </source>
</evidence>
<gene>
    <name evidence="2" type="ORF">CCMP2556_LOCUS22037</name>
</gene>
<dbReference type="Pfam" id="PF25273">
    <property type="entry name" value="DUF7869"/>
    <property type="match status" value="1"/>
</dbReference>
<proteinExistence type="predicted"/>
<comment type="caution">
    <text evidence="2">The sequence shown here is derived from an EMBL/GenBank/DDBJ whole genome shotgun (WGS) entry which is preliminary data.</text>
</comment>
<accession>A0ABP0LPA9</accession>